<evidence type="ECO:0000313" key="12">
    <source>
        <dbReference type="Proteomes" id="UP000789901"/>
    </source>
</evidence>
<reference evidence="11 12" key="1">
    <citation type="submission" date="2021-06" db="EMBL/GenBank/DDBJ databases">
        <authorList>
            <person name="Kallberg Y."/>
            <person name="Tangrot J."/>
            <person name="Rosling A."/>
        </authorList>
    </citation>
    <scope>NUCLEOTIDE SEQUENCE [LARGE SCALE GENOMIC DNA]</scope>
    <source>
        <strain evidence="11 12">120-4 pot B 10/14</strain>
    </source>
</reference>
<dbReference type="InterPro" id="IPR046368">
    <property type="entry name" value="Tag1"/>
</dbReference>
<dbReference type="InterPro" id="IPR020596">
    <property type="entry name" value="rRNA_Ade_Mease_Trfase_CS"/>
</dbReference>
<feature type="binding site" evidence="7">
    <location>
        <position position="1969"/>
    </location>
    <ligand>
        <name>S-adenosyl-L-methionine</name>
        <dbReference type="ChEBI" id="CHEBI:59789"/>
    </ligand>
</feature>
<dbReference type="SMART" id="SM00650">
    <property type="entry name" value="rADc"/>
    <property type="match status" value="1"/>
</dbReference>
<feature type="region of interest" description="Disordered" evidence="8">
    <location>
        <begin position="1"/>
        <end position="60"/>
    </location>
</feature>
<keyword evidence="9" id="KW-0812">Transmembrane</keyword>
<keyword evidence="3 7" id="KW-0808">Transferase</keyword>
<dbReference type="InterPro" id="IPR022185">
    <property type="entry name" value="DUF3712"/>
</dbReference>
<dbReference type="InterPro" id="IPR001737">
    <property type="entry name" value="KsgA/Erm"/>
</dbReference>
<evidence type="ECO:0000256" key="5">
    <source>
        <dbReference type="ARBA" id="ARBA00022884"/>
    </source>
</evidence>
<organism evidence="11 12">
    <name type="scientific">Gigaspora margarita</name>
    <dbReference type="NCBI Taxonomy" id="4874"/>
    <lineage>
        <taxon>Eukaryota</taxon>
        <taxon>Fungi</taxon>
        <taxon>Fungi incertae sedis</taxon>
        <taxon>Mucoromycota</taxon>
        <taxon>Glomeromycotina</taxon>
        <taxon>Glomeromycetes</taxon>
        <taxon>Diversisporales</taxon>
        <taxon>Gigasporaceae</taxon>
        <taxon>Gigaspora</taxon>
    </lineage>
</organism>
<feature type="binding site" evidence="7">
    <location>
        <position position="1892"/>
    </location>
    <ligand>
        <name>S-adenosyl-L-methionine</name>
        <dbReference type="ChEBI" id="CHEBI:59789"/>
    </ligand>
</feature>
<feature type="binding site" evidence="7">
    <location>
        <position position="1864"/>
    </location>
    <ligand>
        <name>S-adenosyl-L-methionine</name>
        <dbReference type="ChEBI" id="CHEBI:59789"/>
    </ligand>
</feature>
<dbReference type="PANTHER" id="PTHR35895:SF1">
    <property type="entry name" value="LIPID-BINDING SERUM GLYCOPROTEIN C-TERMINAL DOMAIN-CONTAINING PROTEIN"/>
    <property type="match status" value="1"/>
</dbReference>
<feature type="binding site" evidence="7">
    <location>
        <position position="1914"/>
    </location>
    <ligand>
        <name>S-adenosyl-L-methionine</name>
        <dbReference type="ChEBI" id="CHEBI:59789"/>
    </ligand>
</feature>
<feature type="transmembrane region" description="Helical" evidence="9">
    <location>
        <begin position="70"/>
        <end position="97"/>
    </location>
</feature>
<keyword evidence="2 7" id="KW-0489">Methyltransferase</keyword>
<dbReference type="Gene3D" id="3.40.50.150">
    <property type="entry name" value="Vaccinia Virus protein VP39"/>
    <property type="match status" value="1"/>
</dbReference>
<accession>A0ABN7V0I3</accession>
<evidence type="ECO:0000256" key="6">
    <source>
        <dbReference type="ARBA" id="ARBA00024915"/>
    </source>
</evidence>
<evidence type="ECO:0000256" key="1">
    <source>
        <dbReference type="ARBA" id="ARBA00013836"/>
    </source>
</evidence>
<comment type="caution">
    <text evidence="11">The sequence shown here is derived from an EMBL/GenBank/DDBJ whole genome shotgun (WGS) entry which is preliminary data.</text>
</comment>
<comment type="similarity">
    <text evidence="7">Belongs to the class I-like SAM-binding methyltransferase superfamily. rRNA adenine N(6)-methyltransferase family.</text>
</comment>
<dbReference type="InterPro" id="IPR023165">
    <property type="entry name" value="rRNA_Ade_diMease-like_C"/>
</dbReference>
<dbReference type="PROSITE" id="PS51689">
    <property type="entry name" value="SAM_RNA_A_N6_MT"/>
    <property type="match status" value="1"/>
</dbReference>
<comment type="function">
    <text evidence="6">Mitochondrial transcription factor that confers selective promoter recognition on the core subunit of the yeast mitochondrial RNA polymerase. Interacts with DNA in a non-specific manner.</text>
</comment>
<dbReference type="SUPFAM" id="SSF53335">
    <property type="entry name" value="S-adenosyl-L-methionine-dependent methyltransferases"/>
    <property type="match status" value="1"/>
</dbReference>
<name>A0ABN7V0I3_GIGMA</name>
<evidence type="ECO:0000256" key="9">
    <source>
        <dbReference type="SAM" id="Phobius"/>
    </source>
</evidence>
<dbReference type="EMBL" id="CAJVQB010008063">
    <property type="protein sequence ID" value="CAG8713480.1"/>
    <property type="molecule type" value="Genomic_DNA"/>
</dbReference>
<proteinExistence type="inferred from homology"/>
<keyword evidence="5 7" id="KW-0694">RNA-binding</keyword>
<dbReference type="InterPro" id="IPR029063">
    <property type="entry name" value="SAM-dependent_MTases_sf"/>
</dbReference>
<evidence type="ECO:0000256" key="2">
    <source>
        <dbReference type="ARBA" id="ARBA00022603"/>
    </source>
</evidence>
<dbReference type="Pfam" id="PF00398">
    <property type="entry name" value="RrnaAD"/>
    <property type="match status" value="1"/>
</dbReference>
<sequence>MTDEEPLTPIQGEHPRNSLAQSSAMRDSVITYSTDVPGSSTSMAESRTNTFSSKPKSEGSEPFYRRKRFWAIYITVNLILLAIFIPLFIFAIFPAIAQSAINGSTLNVNHLSLTNIREDSVTISSEGKVINAGPFSSTIFFDDPISMIYKDQEMAQVNFDTISTSGGNAEIILSPRDLRITNKDVFGNFSLNSFIQDSIKMRFKGSARVKAIGITKSNLLLDKEVTLIGASNFPNVSVKSLEITEDSQGISITHVVELNNTSIFDVDMGRYGVIVSYNGSDIANMTIEHFNLQPGVQNISMSGYAIRPNNFQDASSLGAVMTAYLTNNPIVTQAKGIFVYPNNDNISVSWLTSVITQLTLNAVVGNSSSNATQVIKGLDLGQPNVNFVGQSAYAPLFSTQNTIASYQLPFKINTTILQVSQNITLFTQDGQAFAYHNTSIINVTEDNGAAILINIPSTPLYSISDTLYGQFFANLTQADQAVVNIEGSANILANTSLGTIPMYGMPFKVSPTLTGFSNFSKVAPIINNVTVLGGTQDSLILGINASLYDSSNTSISVGNTTFLITYEDVQIGLTGGNLSLVPGFSNVSLQSSMDPKNSVQANQLLTNYLNNVNSTVTITGYNASTDIDSLKLAFASLSMNATLTPLTSKLITGATIHILDTTPKDGLAQGNVNMTNPFVAGFNIQSIQANITAGDLPLATVSQSNLKIDAPGLQSITTNLPISLNLDPKVLFTLLRQQAKLKNLPTDVIDVLINIGEIKVPGVPSIDVTKIDPDIFKNFDIVQFTKSAMSDINTTMTILADVLIGQYDFTLNMTQSGVISQTDDSIVILIQYLSIPIVSKVVNASNVVFSSVQIQKPSETGFTTVINGEINGGVPIPAQISTPNGVTVSSSDGAPLGTVNLPTITMVDGVAELKDVTSQFTISDKDALSAFTQEDLHADKISWSLTSPNITVTTLGIDITDIPFDKKVQLDGAGGFKDAVKINDFKLPGDHPNGGISTEISSTLTNKGTIGIELGTLFLDVIANNIKIGEVFAKDVVLKPKGDIDLNLSGRLIPQQSEEGLQVIQAMFNAFLAGEAIPLSTNGTGIDPSIDWLVAAIQSLTIDTVLPHQKIPPLITAVSLDELELAFTPETAYDPVTSSKNITANIQMPFGFSLNVSQIAQETVIIYDKEMAKLVIPLNQALSDIKNGTGTVTVSYQNIPLQVNDDSHDTFNSFVKDLTIQDLIKFGLQGSTEAHVFTPVGGPLNLSSLPVDVKSTLPGFQGFTAKNTPITSIDVTSGTNETLFIEITTSLFNPTNTETDVGDVNFDFFFEGQNLGFASIKSLNVAQGDNNVSSLVSFQPSTPDAMIAGIKMFSNFIEGKTQTTVISGSDNSTEVDSLKEAFAALNISKDLPGLSKPLISSTYVVLTNDTLKTGFGAGGFTMDNPFTANITITGVVSGSITFHDITLGTINVPDSPIPITFPGKQSTKSLPVPVQLNLNPDDLINIIKLAAKDSGIDCQLPFPGVDISIKESRTKMDQFGPIPLPLDLKQVSIKFDHSILLLMNIVGKKVAQAIIDQSKITMKTSFVTGASNSSFMTHTEGAIENAGNLKSNITYPSGLTLTYNNQTLGTLTMPPTVNPGGNSTTVPVISDSAFNITDVGSFVKFSADILLKPQITFSISADDIMVISPDIGSIPNLTINKEITIDGLNGLQDVKIIGKGEVTNHSIELLSSINNPSNVGAVMGNVTFDVNSTFGHIGPLVANNLVLHPKVANNVTYTLYPTIPGGYEALFKLMIFENGTITINGDSVQPNILWLSIPIKGYSLTLPFTGLPPDVKRALGTSLMLNSQIDNQTKSQMKNLPRLLSVRDLVKMYNLTAQSQLSQNFILDKNITDKVVKSAMINSNNLLVVEVGPGPGLLTRSILETGVPNMIVIEKDARFLPALTQLSEASNNVLKIIQDDILEIDHEKILTTAQINKVSQENRLHVIGNLPFNISTPLLVQWMKMLSKRSGIFQISNITMTLMFQKEVGDVDAALIQLIALKEPILNVPIDKYEMVVRYFFGQRRKTIQSLLKALTKKLTADEVDRLIKGLEQLDINLSLRPEKLTSEQFCRVTKVFCDNSISIPTN</sequence>
<feature type="domain" description="Ribosomal RNA adenine methylase transferase N-terminal" evidence="10">
    <location>
        <begin position="1871"/>
        <end position="2034"/>
    </location>
</feature>
<keyword evidence="4 7" id="KW-0949">S-adenosyl-L-methionine</keyword>
<keyword evidence="9" id="KW-1133">Transmembrane helix</keyword>
<feature type="compositionally biased region" description="Polar residues" evidence="8">
    <location>
        <begin position="18"/>
        <end position="54"/>
    </location>
</feature>
<keyword evidence="9" id="KW-0472">Membrane</keyword>
<evidence type="ECO:0000256" key="3">
    <source>
        <dbReference type="ARBA" id="ARBA00022679"/>
    </source>
</evidence>
<dbReference type="Gene3D" id="1.10.8.100">
    <property type="entry name" value="Ribosomal RNA adenine dimethylase-like, domain 2"/>
    <property type="match status" value="1"/>
</dbReference>
<evidence type="ECO:0000313" key="11">
    <source>
        <dbReference type="EMBL" id="CAG8713480.1"/>
    </source>
</evidence>
<evidence type="ECO:0000256" key="8">
    <source>
        <dbReference type="SAM" id="MobiDB-lite"/>
    </source>
</evidence>
<dbReference type="PANTHER" id="PTHR35895">
    <property type="entry name" value="CHROMOSOME 16, WHOLE GENOME SHOTGUN SEQUENCE"/>
    <property type="match status" value="1"/>
</dbReference>
<feature type="binding site" evidence="7">
    <location>
        <position position="1866"/>
    </location>
    <ligand>
        <name>S-adenosyl-L-methionine</name>
        <dbReference type="ChEBI" id="CHEBI:59789"/>
    </ligand>
</feature>
<dbReference type="InterPro" id="IPR020598">
    <property type="entry name" value="rRNA_Ade_methylase_Trfase_N"/>
</dbReference>
<evidence type="ECO:0000259" key="10">
    <source>
        <dbReference type="SMART" id="SM00650"/>
    </source>
</evidence>
<feature type="binding site" evidence="7">
    <location>
        <position position="1940"/>
    </location>
    <ligand>
        <name>S-adenosyl-L-methionine</name>
        <dbReference type="ChEBI" id="CHEBI:59789"/>
    </ligand>
</feature>
<evidence type="ECO:0000256" key="7">
    <source>
        <dbReference type="PROSITE-ProRule" id="PRU01026"/>
    </source>
</evidence>
<protein>
    <recommendedName>
        <fullName evidence="1">Mitochondrial transcription factor 1</fullName>
    </recommendedName>
</protein>
<dbReference type="Proteomes" id="UP000789901">
    <property type="component" value="Unassembled WGS sequence"/>
</dbReference>
<gene>
    <name evidence="11" type="ORF">GMARGA_LOCUS12922</name>
</gene>
<keyword evidence="12" id="KW-1185">Reference proteome</keyword>
<evidence type="ECO:0000256" key="4">
    <source>
        <dbReference type="ARBA" id="ARBA00022691"/>
    </source>
</evidence>
<dbReference type="PROSITE" id="PS01131">
    <property type="entry name" value="RRNA_A_DIMETH"/>
    <property type="match status" value="1"/>
</dbReference>
<dbReference type="Pfam" id="PF12505">
    <property type="entry name" value="DUF3712"/>
    <property type="match status" value="5"/>
</dbReference>